<protein>
    <recommendedName>
        <fullName evidence="4">Insertion element protein</fullName>
    </recommendedName>
</protein>
<dbReference type="EMBL" id="MWQN01000001">
    <property type="protein sequence ID" value="OPC80596.1"/>
    <property type="molecule type" value="Genomic_DNA"/>
</dbReference>
<feature type="region of interest" description="Disordered" evidence="1">
    <location>
        <begin position="56"/>
        <end position="93"/>
    </location>
</feature>
<name>A0A1T3NUV8_9ACTN</name>
<dbReference type="OrthoDB" id="4243321at2"/>
<reference evidence="2 3" key="1">
    <citation type="submission" date="2017-03" db="EMBL/GenBank/DDBJ databases">
        <title>Draft genome sequence of Streptomyces scabrisporus NF3, endophyte isolated from Amphipterygium adstringens.</title>
        <authorList>
            <person name="Vazquez M."/>
            <person name="Ceapa C.D."/>
            <person name="Rodriguez Luna D."/>
            <person name="Sanchez Esquivel S."/>
        </authorList>
    </citation>
    <scope>NUCLEOTIDE SEQUENCE [LARGE SCALE GENOMIC DNA]</scope>
    <source>
        <strain evidence="2 3">NF3</strain>
    </source>
</reference>
<dbReference type="Proteomes" id="UP000190037">
    <property type="component" value="Unassembled WGS sequence"/>
</dbReference>
<evidence type="ECO:0008006" key="4">
    <source>
        <dbReference type="Google" id="ProtNLM"/>
    </source>
</evidence>
<evidence type="ECO:0000313" key="3">
    <source>
        <dbReference type="Proteomes" id="UP000190037"/>
    </source>
</evidence>
<sequence>MSAAGGAEPGQRAVPFYCPFCGDEDLRPHEEGHGTWLCSACRRAFSLKFLGLVFPTRHSPEKHGGDGTQSPAGPGTEPLATHTHQSIAHEEGR</sequence>
<dbReference type="AlphaFoldDB" id="A0A1T3NUV8"/>
<comment type="caution">
    <text evidence="2">The sequence shown here is derived from an EMBL/GenBank/DDBJ whole genome shotgun (WGS) entry which is preliminary data.</text>
</comment>
<organism evidence="2 3">
    <name type="scientific">Embleya scabrispora</name>
    <dbReference type="NCBI Taxonomy" id="159449"/>
    <lineage>
        <taxon>Bacteria</taxon>
        <taxon>Bacillati</taxon>
        <taxon>Actinomycetota</taxon>
        <taxon>Actinomycetes</taxon>
        <taxon>Kitasatosporales</taxon>
        <taxon>Streptomycetaceae</taxon>
        <taxon>Embleya</taxon>
    </lineage>
</organism>
<accession>A0A1T3NUV8</accession>
<evidence type="ECO:0000313" key="2">
    <source>
        <dbReference type="EMBL" id="OPC80596.1"/>
    </source>
</evidence>
<keyword evidence="3" id="KW-1185">Reference proteome</keyword>
<evidence type="ECO:0000256" key="1">
    <source>
        <dbReference type="SAM" id="MobiDB-lite"/>
    </source>
</evidence>
<dbReference type="STRING" id="159449.B4N89_06165"/>
<gene>
    <name evidence="2" type="ORF">B4N89_06165</name>
</gene>
<proteinExistence type="predicted"/>